<dbReference type="OrthoDB" id="2594539at2"/>
<dbReference type="AlphaFoldDB" id="A0A4S2DBS0"/>
<reference evidence="1 2" key="1">
    <citation type="submission" date="2019-04" db="EMBL/GenBank/DDBJ databases">
        <title>Microbes associate with the intestines of laboratory mice.</title>
        <authorList>
            <person name="Navarre W."/>
            <person name="Wong E."/>
            <person name="Huang K."/>
            <person name="Tropini C."/>
            <person name="Ng K."/>
            <person name="Yu B."/>
        </authorList>
    </citation>
    <scope>NUCLEOTIDE SEQUENCE [LARGE SCALE GENOMIC DNA]</scope>
    <source>
        <strain evidence="1 2">NM46_B2-13</strain>
    </source>
</reference>
<accession>A0A4S2DBS0</accession>
<dbReference type="Proteomes" id="UP000309893">
    <property type="component" value="Unassembled WGS sequence"/>
</dbReference>
<evidence type="ECO:0000313" key="1">
    <source>
        <dbReference type="EMBL" id="TGY39308.1"/>
    </source>
</evidence>
<dbReference type="EMBL" id="SRYO01000001">
    <property type="protein sequence ID" value="TGY39308.1"/>
    <property type="molecule type" value="Genomic_DNA"/>
</dbReference>
<evidence type="ECO:0000313" key="2">
    <source>
        <dbReference type="Proteomes" id="UP000309893"/>
    </source>
</evidence>
<evidence type="ECO:0008006" key="3">
    <source>
        <dbReference type="Google" id="ProtNLM"/>
    </source>
</evidence>
<name>A0A4S2DBS0_9MICO</name>
<dbReference type="Gene3D" id="3.40.960.10">
    <property type="entry name" value="VSR Endonuclease"/>
    <property type="match status" value="1"/>
</dbReference>
<organism evidence="1 2">
    <name type="scientific">Microbacterium laevaniformans</name>
    <dbReference type="NCBI Taxonomy" id="36807"/>
    <lineage>
        <taxon>Bacteria</taxon>
        <taxon>Bacillati</taxon>
        <taxon>Actinomycetota</taxon>
        <taxon>Actinomycetes</taxon>
        <taxon>Micrococcales</taxon>
        <taxon>Microbacteriaceae</taxon>
        <taxon>Microbacterium</taxon>
    </lineage>
</organism>
<protein>
    <recommendedName>
        <fullName evidence="3">DUF559 domain-containing protein</fullName>
    </recommendedName>
</protein>
<sequence>MSRRQITDAVRAGAIIRARRDHYLVADAPRSIVAAVRVGGRLTCLSLLAAEGVFVFANDALHVHLQRGSSRLRGAEGVRTPISPRHRRDRLTLHWLPLMQPEQANSVRVGLLDALAHSVLCQSPRHAIATLDSALNRGAIVRSDLDRIFDVLPRKYGALRPLVDGRSQAGSETLVRLMVRATGAHAEPQVFFPGVGWVDLLVEGWLVIECDSRQFHSDWRQQVKDRDRDLALAAQGCVVLRVTAAQVFLRPQDVQAAIRALLRAHAVARPRPARSRRA</sequence>
<proteinExistence type="predicted"/>
<comment type="caution">
    <text evidence="1">The sequence shown here is derived from an EMBL/GenBank/DDBJ whole genome shotgun (WGS) entry which is preliminary data.</text>
</comment>
<gene>
    <name evidence="1" type="ORF">E5344_01525</name>
</gene>